<evidence type="ECO:0000256" key="5">
    <source>
        <dbReference type="ARBA" id="ARBA00022618"/>
    </source>
</evidence>
<evidence type="ECO:0000256" key="6">
    <source>
        <dbReference type="ARBA" id="ARBA00022776"/>
    </source>
</evidence>
<name>A0A060T6U0_BLAAD</name>
<keyword evidence="5 11" id="KW-0132">Cell division</keyword>
<dbReference type="GO" id="GO:0031262">
    <property type="term" value="C:Ndc80 complex"/>
    <property type="evidence" value="ECO:0007669"/>
    <property type="project" value="InterPro"/>
</dbReference>
<evidence type="ECO:0000256" key="4">
    <source>
        <dbReference type="ARBA" id="ARBA00022454"/>
    </source>
</evidence>
<evidence type="ECO:0000313" key="15">
    <source>
        <dbReference type="EMBL" id="CDP34607.1"/>
    </source>
</evidence>
<evidence type="ECO:0000256" key="3">
    <source>
        <dbReference type="ARBA" id="ARBA00011562"/>
    </source>
</evidence>
<dbReference type="GO" id="GO:0005634">
    <property type="term" value="C:nucleus"/>
    <property type="evidence" value="ECO:0007669"/>
    <property type="project" value="UniProtKB-SubCell"/>
</dbReference>
<feature type="region of interest" description="Disordered" evidence="13">
    <location>
        <begin position="1"/>
        <end position="21"/>
    </location>
</feature>
<dbReference type="Gene3D" id="3.30.457.50">
    <property type="entry name" value="Chromosome segregation protein Spc25"/>
    <property type="match status" value="1"/>
</dbReference>
<sequence>MRNSEPERVQYRREPHKPHQISAAPVAHRGNYTITSPLTFPTRSWLLTVIVTVTMTLPSIQLNYDSLKQRLNAFQDRFISHLEVDKQKLIEESTAFAKAEAAYREEGENLMAQIELAKQEKEERAKVRQNQRRVVDENREVVSNYTARVHELTENNQETARKVEELRGQIDKTRQKINSKKKFYRSQIELDDPEAEFWERLLGMRLEAVQQDLIRIIFTGLDSHNLDRECSFVLDLSHHDGKVTECEPVLDAAVVDKAVNGLNESRDYAVFLSDMRRAFRAIF</sequence>
<dbReference type="CDD" id="cd23784">
    <property type="entry name" value="RWD_Spc25"/>
    <property type="match status" value="1"/>
</dbReference>
<keyword evidence="11" id="KW-0539">Nucleus</keyword>
<keyword evidence="4 11" id="KW-0158">Chromosome</keyword>
<dbReference type="EMBL" id="HG937693">
    <property type="protein sequence ID" value="CDP34607.1"/>
    <property type="molecule type" value="Genomic_DNA"/>
</dbReference>
<dbReference type="PhylomeDB" id="A0A060T6U0"/>
<keyword evidence="9 11" id="KW-0131">Cell cycle</keyword>
<evidence type="ECO:0000256" key="12">
    <source>
        <dbReference type="SAM" id="Coils"/>
    </source>
</evidence>
<dbReference type="AlphaFoldDB" id="A0A060T6U0"/>
<feature type="compositionally biased region" description="Basic and acidic residues" evidence="13">
    <location>
        <begin position="1"/>
        <end position="13"/>
    </location>
</feature>
<keyword evidence="7 11" id="KW-0995">Kinetochore</keyword>
<feature type="coiled-coil region" evidence="12">
    <location>
        <begin position="100"/>
        <end position="176"/>
    </location>
</feature>
<evidence type="ECO:0000256" key="7">
    <source>
        <dbReference type="ARBA" id="ARBA00022838"/>
    </source>
</evidence>
<evidence type="ECO:0000256" key="1">
    <source>
        <dbReference type="ARBA" id="ARBA00002772"/>
    </source>
</evidence>
<proteinExistence type="inferred from homology"/>
<dbReference type="InterPro" id="IPR013255">
    <property type="entry name" value="Spc25_C"/>
</dbReference>
<evidence type="ECO:0000256" key="2">
    <source>
        <dbReference type="ARBA" id="ARBA00006379"/>
    </source>
</evidence>
<dbReference type="PANTHER" id="PTHR14281:SF0">
    <property type="entry name" value="KINETOCHORE PROTEIN SPC25"/>
    <property type="match status" value="1"/>
</dbReference>
<dbReference type="GO" id="GO:0051301">
    <property type="term" value="P:cell division"/>
    <property type="evidence" value="ECO:0007669"/>
    <property type="project" value="UniProtKB-UniRule"/>
</dbReference>
<feature type="domain" description="Chromosome segregation protein Spc25 C-terminal" evidence="14">
    <location>
        <begin position="209"/>
        <end position="280"/>
    </location>
</feature>
<comment type="subunit">
    <text evidence="3">Component of the NDC80 complex, which consists of NDC80, NUF2, SPC24 and SPC25.</text>
</comment>
<dbReference type="PANTHER" id="PTHR14281">
    <property type="entry name" value="KINETOCHORE PROTEIN SPC25-RELATED"/>
    <property type="match status" value="1"/>
</dbReference>
<evidence type="ECO:0000256" key="8">
    <source>
        <dbReference type="ARBA" id="ARBA00023054"/>
    </source>
</evidence>
<dbReference type="InterPro" id="IPR045143">
    <property type="entry name" value="Spc25"/>
</dbReference>
<reference evidence="15" key="2">
    <citation type="submission" date="2014-06" db="EMBL/GenBank/DDBJ databases">
        <title>The complete genome of Blastobotrys (Arxula) adeninivorans LS3 - a yeast of biotechnological interest.</title>
        <authorList>
            <person name="Kunze G."/>
            <person name="Gaillardin C."/>
            <person name="Czernicka M."/>
            <person name="Durrens P."/>
            <person name="Martin T."/>
            <person name="Boer E."/>
            <person name="Gabaldon T."/>
            <person name="Cruz J."/>
            <person name="Talla E."/>
            <person name="Marck C."/>
            <person name="Goffeau A."/>
            <person name="Barbe V."/>
            <person name="Baret P."/>
            <person name="Baronian K."/>
            <person name="Beier S."/>
            <person name="Bleykasten C."/>
            <person name="Bode R."/>
            <person name="Casaregola S."/>
            <person name="Despons L."/>
            <person name="Fairhead C."/>
            <person name="Giersberg M."/>
            <person name="Gierski P."/>
            <person name="Hahnel U."/>
            <person name="Hartmann A."/>
            <person name="Jankowska D."/>
            <person name="Jubin C."/>
            <person name="Jung P."/>
            <person name="Lafontaine I."/>
            <person name="Leh-Louis V."/>
            <person name="Lemaire M."/>
            <person name="Marcet-Houben M."/>
            <person name="Mascher M."/>
            <person name="Morel G."/>
            <person name="Richard G.-F."/>
            <person name="Riechen J."/>
            <person name="Sacerdot C."/>
            <person name="Sarkar A."/>
            <person name="Savel G."/>
            <person name="Schacherer J."/>
            <person name="Sherman D."/>
            <person name="Straub M.-L."/>
            <person name="Stein N."/>
            <person name="Thierry A."/>
            <person name="Trautwein-Schult A."/>
            <person name="Westhof E."/>
            <person name="Worch S."/>
            <person name="Dujon B."/>
            <person name="Souciet J.-L."/>
            <person name="Wincker P."/>
            <person name="Scholz U."/>
            <person name="Neuveglise N."/>
        </authorList>
    </citation>
    <scope>NUCLEOTIDE SEQUENCE</scope>
    <source>
        <strain evidence="15">LS3</strain>
    </source>
</reference>
<evidence type="ECO:0000256" key="9">
    <source>
        <dbReference type="ARBA" id="ARBA00023306"/>
    </source>
</evidence>
<protein>
    <recommendedName>
        <fullName evidence="11">Kinetochore protein SPC25</fullName>
    </recommendedName>
</protein>
<gene>
    <name evidence="15" type="ORF">GNLVRS02_ARAD1C16324g</name>
</gene>
<keyword evidence="6 11" id="KW-0498">Mitosis</keyword>
<evidence type="ECO:0000259" key="14">
    <source>
        <dbReference type="Pfam" id="PF08234"/>
    </source>
</evidence>
<reference evidence="15" key="1">
    <citation type="submission" date="2014-02" db="EMBL/GenBank/DDBJ databases">
        <authorList>
            <person name="Genoscope - CEA"/>
        </authorList>
    </citation>
    <scope>NUCLEOTIDE SEQUENCE</scope>
    <source>
        <strain evidence="15">LS3</strain>
    </source>
</reference>
<organism evidence="15">
    <name type="scientific">Blastobotrys adeninivorans</name>
    <name type="common">Yeast</name>
    <name type="synonym">Arxula adeninivorans</name>
    <dbReference type="NCBI Taxonomy" id="409370"/>
    <lineage>
        <taxon>Eukaryota</taxon>
        <taxon>Fungi</taxon>
        <taxon>Dikarya</taxon>
        <taxon>Ascomycota</taxon>
        <taxon>Saccharomycotina</taxon>
        <taxon>Dipodascomycetes</taxon>
        <taxon>Dipodascales</taxon>
        <taxon>Trichomonascaceae</taxon>
        <taxon>Blastobotrys</taxon>
    </lineage>
</organism>
<keyword evidence="8 12" id="KW-0175">Coiled coil</keyword>
<comment type="similarity">
    <text evidence="2 11">Belongs to the SPC25 family.</text>
</comment>
<accession>A0A060T6U0</accession>
<keyword evidence="10 11" id="KW-0137">Centromere</keyword>
<dbReference type="Pfam" id="PF08234">
    <property type="entry name" value="Spindle_Spc25"/>
    <property type="match status" value="1"/>
</dbReference>
<comment type="function">
    <text evidence="1 11">Acts as a component of the essential kinetochore-associated NDC80 complex, which is required for chromosome segregation and spindle checkpoint activity.</text>
</comment>
<evidence type="ECO:0000256" key="11">
    <source>
        <dbReference type="RuleBase" id="RU367150"/>
    </source>
</evidence>
<evidence type="ECO:0000256" key="13">
    <source>
        <dbReference type="SAM" id="MobiDB-lite"/>
    </source>
</evidence>
<dbReference type="GO" id="GO:0007059">
    <property type="term" value="P:chromosome segregation"/>
    <property type="evidence" value="ECO:0007669"/>
    <property type="project" value="InterPro"/>
</dbReference>
<evidence type="ECO:0000256" key="10">
    <source>
        <dbReference type="ARBA" id="ARBA00023328"/>
    </source>
</evidence>
<comment type="subcellular location">
    <subcellularLocation>
        <location evidence="11">Nucleus</location>
    </subcellularLocation>
    <subcellularLocation>
        <location evidence="11">Chromosome</location>
        <location evidence="11">Centromere</location>
        <location evidence="11">Kinetochore</location>
    </subcellularLocation>
</comment>